<protein>
    <recommendedName>
        <fullName evidence="3">DUF1902 domain-containing protein</fullName>
    </recommendedName>
</protein>
<reference evidence="1 2" key="1">
    <citation type="journal article" date="2016" name="Nat. Commun.">
        <title>Thousands of microbial genomes shed light on interconnected biogeochemical processes in an aquifer system.</title>
        <authorList>
            <person name="Anantharaman K."/>
            <person name="Brown C.T."/>
            <person name="Hug L.A."/>
            <person name="Sharon I."/>
            <person name="Castelle C.J."/>
            <person name="Probst A.J."/>
            <person name="Thomas B.C."/>
            <person name="Singh A."/>
            <person name="Wilkins M.J."/>
            <person name="Karaoz U."/>
            <person name="Brodie E.L."/>
            <person name="Williams K.H."/>
            <person name="Hubbard S.S."/>
            <person name="Banfield J.F."/>
        </authorList>
    </citation>
    <scope>NUCLEOTIDE SEQUENCE [LARGE SCALE GENOMIC DNA]</scope>
</reference>
<comment type="caution">
    <text evidence="1">The sequence shown here is derived from an EMBL/GenBank/DDBJ whole genome shotgun (WGS) entry which is preliminary data.</text>
</comment>
<gene>
    <name evidence="1" type="ORF">A3A38_01325</name>
</gene>
<accession>A0A1F6EI47</accession>
<sequence>MRQIIQFNITKEGKWYTAEGIGIPVVTQAKTLQELNKNIREVVELYLEDEDPAETGITPSPSVLVQYELANV</sequence>
<evidence type="ECO:0008006" key="3">
    <source>
        <dbReference type="Google" id="ProtNLM"/>
    </source>
</evidence>
<dbReference type="EMBL" id="MFLY01000003">
    <property type="protein sequence ID" value="OGG73314.1"/>
    <property type="molecule type" value="Genomic_DNA"/>
</dbReference>
<organism evidence="1 2">
    <name type="scientific">Candidatus Kaiserbacteria bacterium RIFCSPLOWO2_01_FULL_53_17</name>
    <dbReference type="NCBI Taxonomy" id="1798511"/>
    <lineage>
        <taxon>Bacteria</taxon>
        <taxon>Candidatus Kaiseribacteriota</taxon>
    </lineage>
</organism>
<dbReference type="SUPFAM" id="SSF143100">
    <property type="entry name" value="TTHA1013/TTHA0281-like"/>
    <property type="match status" value="1"/>
</dbReference>
<proteinExistence type="predicted"/>
<dbReference type="InterPro" id="IPR035069">
    <property type="entry name" value="TTHA1013/TTHA0281-like"/>
</dbReference>
<name>A0A1F6EI47_9BACT</name>
<dbReference type="AlphaFoldDB" id="A0A1F6EI47"/>
<dbReference type="Proteomes" id="UP000177306">
    <property type="component" value="Unassembled WGS sequence"/>
</dbReference>
<dbReference type="Gene3D" id="3.30.160.250">
    <property type="match status" value="1"/>
</dbReference>
<evidence type="ECO:0000313" key="2">
    <source>
        <dbReference type="Proteomes" id="UP000177306"/>
    </source>
</evidence>
<evidence type="ECO:0000313" key="1">
    <source>
        <dbReference type="EMBL" id="OGG73314.1"/>
    </source>
</evidence>